<dbReference type="GO" id="GO:0003700">
    <property type="term" value="F:DNA-binding transcription factor activity"/>
    <property type="evidence" value="ECO:0007669"/>
    <property type="project" value="TreeGrafter"/>
</dbReference>
<dbReference type="InterPro" id="IPR000843">
    <property type="entry name" value="HTH_LacI"/>
</dbReference>
<dbReference type="Pfam" id="PF13377">
    <property type="entry name" value="Peripla_BP_3"/>
    <property type="match status" value="1"/>
</dbReference>
<feature type="domain" description="HTH lacI-type" evidence="5">
    <location>
        <begin position="11"/>
        <end position="65"/>
    </location>
</feature>
<dbReference type="EMBL" id="JQAR01000044">
    <property type="protein sequence ID" value="KRN26560.1"/>
    <property type="molecule type" value="Genomic_DNA"/>
</dbReference>
<dbReference type="GO" id="GO:0000976">
    <property type="term" value="F:transcription cis-regulatory region binding"/>
    <property type="evidence" value="ECO:0007669"/>
    <property type="project" value="TreeGrafter"/>
</dbReference>
<dbReference type="InterPro" id="IPR046335">
    <property type="entry name" value="LacI/GalR-like_sensor"/>
</dbReference>
<dbReference type="PANTHER" id="PTHR30146:SF95">
    <property type="entry name" value="RIBOSE OPERON REPRESSOR"/>
    <property type="match status" value="1"/>
</dbReference>
<organism evidence="6 7">
    <name type="scientific">Liquorilactobacillus mali</name>
    <dbReference type="NCBI Taxonomy" id="1618"/>
    <lineage>
        <taxon>Bacteria</taxon>
        <taxon>Bacillati</taxon>
        <taxon>Bacillota</taxon>
        <taxon>Bacilli</taxon>
        <taxon>Lactobacillales</taxon>
        <taxon>Lactobacillaceae</taxon>
        <taxon>Liquorilactobacillus</taxon>
    </lineage>
</organism>
<dbReference type="PROSITE" id="PS00356">
    <property type="entry name" value="HTH_LACI_1"/>
    <property type="match status" value="1"/>
</dbReference>
<dbReference type="Proteomes" id="UP000051727">
    <property type="component" value="Unassembled WGS sequence"/>
</dbReference>
<dbReference type="AlphaFoldDB" id="A0A0R2FDP0"/>
<dbReference type="InterPro" id="IPR028082">
    <property type="entry name" value="Peripla_BP_I"/>
</dbReference>
<evidence type="ECO:0000256" key="1">
    <source>
        <dbReference type="ARBA" id="ARBA00022491"/>
    </source>
</evidence>
<dbReference type="CDD" id="cd01392">
    <property type="entry name" value="HTH_LacI"/>
    <property type="match status" value="1"/>
</dbReference>
<keyword evidence="3" id="KW-0238">DNA-binding</keyword>
<evidence type="ECO:0000256" key="3">
    <source>
        <dbReference type="ARBA" id="ARBA00023125"/>
    </source>
</evidence>
<dbReference type="OrthoDB" id="9796186at2"/>
<protein>
    <submittedName>
        <fullName evidence="6">LacI family transcription regulator</fullName>
    </submittedName>
</protein>
<dbReference type="Pfam" id="PF00356">
    <property type="entry name" value="LacI"/>
    <property type="match status" value="1"/>
</dbReference>
<proteinExistence type="predicted"/>
<dbReference type="PRINTS" id="PR00036">
    <property type="entry name" value="HTHLACI"/>
</dbReference>
<dbReference type="SMART" id="SM00354">
    <property type="entry name" value="HTH_LACI"/>
    <property type="match status" value="1"/>
</dbReference>
<evidence type="ECO:0000256" key="2">
    <source>
        <dbReference type="ARBA" id="ARBA00023015"/>
    </source>
</evidence>
<sequence length="338" mass="37860">MKNLETKSNKVSLKEIARLSGVSIATVSRVINNTGRFSEETKHRVLNIVKKNNYRTNTLARSLRTKHSNSIGILVPDLTNDFFSKVVQEIEKNLFKVGYSTIICDTQRDPDMENYYLNTLEAKSIDALIVISGDHPFDSDSLTEKVPVLCIDRKPKNKDTIFISSNHKTGALIATQRLIDKGYFPVYVSPDHVSTSRASRISGFKHALELNSIQFTQSNSLELKAPNQESYDKTIEEFLQKNKDKRLGLFCLSDYIAAIAIRQIHKLNLKIPNEIGVIGFDDTKYASLLNPSLTTIHQDTSKIAELSAKTITKMISSPSTDVKKNIEVPVTLVARESA</sequence>
<accession>A0A0R2FDP0</accession>
<dbReference type="STRING" id="1618.IV36_GL001829"/>
<dbReference type="PROSITE" id="PS50932">
    <property type="entry name" value="HTH_LACI_2"/>
    <property type="match status" value="1"/>
</dbReference>
<dbReference type="PATRIC" id="fig|1618.3.peg.1862"/>
<dbReference type="SUPFAM" id="SSF53822">
    <property type="entry name" value="Periplasmic binding protein-like I"/>
    <property type="match status" value="1"/>
</dbReference>
<evidence type="ECO:0000256" key="4">
    <source>
        <dbReference type="ARBA" id="ARBA00023163"/>
    </source>
</evidence>
<keyword evidence="4" id="KW-0804">Transcription</keyword>
<evidence type="ECO:0000259" key="5">
    <source>
        <dbReference type="PROSITE" id="PS50932"/>
    </source>
</evidence>
<dbReference type="RefSeq" id="WP_056992604.1">
    <property type="nucleotide sequence ID" value="NZ_JQAR01000044.1"/>
</dbReference>
<gene>
    <name evidence="6" type="ORF">IV36_GL001829</name>
</gene>
<name>A0A0R2FDP0_9LACO</name>
<evidence type="ECO:0000313" key="7">
    <source>
        <dbReference type="Proteomes" id="UP000051727"/>
    </source>
</evidence>
<dbReference type="Gene3D" id="3.40.50.2300">
    <property type="match status" value="2"/>
</dbReference>
<dbReference type="Gene3D" id="1.10.260.40">
    <property type="entry name" value="lambda repressor-like DNA-binding domains"/>
    <property type="match status" value="1"/>
</dbReference>
<keyword evidence="2" id="KW-0805">Transcription regulation</keyword>
<dbReference type="SUPFAM" id="SSF47413">
    <property type="entry name" value="lambda repressor-like DNA-binding domains"/>
    <property type="match status" value="1"/>
</dbReference>
<keyword evidence="1" id="KW-0678">Repressor</keyword>
<comment type="caution">
    <text evidence="6">The sequence shown here is derived from an EMBL/GenBank/DDBJ whole genome shotgun (WGS) entry which is preliminary data.</text>
</comment>
<dbReference type="InterPro" id="IPR010982">
    <property type="entry name" value="Lambda_DNA-bd_dom_sf"/>
</dbReference>
<evidence type="ECO:0000313" key="6">
    <source>
        <dbReference type="EMBL" id="KRN26560.1"/>
    </source>
</evidence>
<reference evidence="6 7" key="1">
    <citation type="journal article" date="2015" name="Genome Announc.">
        <title>Expanding the biotechnology potential of lactobacilli through comparative genomics of 213 strains and associated genera.</title>
        <authorList>
            <person name="Sun Z."/>
            <person name="Harris H.M."/>
            <person name="McCann A."/>
            <person name="Guo C."/>
            <person name="Argimon S."/>
            <person name="Zhang W."/>
            <person name="Yang X."/>
            <person name="Jeffery I.B."/>
            <person name="Cooney J.C."/>
            <person name="Kagawa T.F."/>
            <person name="Liu W."/>
            <person name="Song Y."/>
            <person name="Salvetti E."/>
            <person name="Wrobel A."/>
            <person name="Rasinkangas P."/>
            <person name="Parkhill J."/>
            <person name="Rea M.C."/>
            <person name="O'Sullivan O."/>
            <person name="Ritari J."/>
            <person name="Douillard F.P."/>
            <person name="Paul Ross R."/>
            <person name="Yang R."/>
            <person name="Briner A.E."/>
            <person name="Felis G.E."/>
            <person name="de Vos W.M."/>
            <person name="Barrangou R."/>
            <person name="Klaenhammer T.R."/>
            <person name="Caufield P.W."/>
            <person name="Cui Y."/>
            <person name="Zhang H."/>
            <person name="O'Toole P.W."/>
        </authorList>
    </citation>
    <scope>NUCLEOTIDE SEQUENCE [LARGE SCALE GENOMIC DNA]</scope>
    <source>
        <strain evidence="6 7">ATCC 27304</strain>
    </source>
</reference>
<dbReference type="PANTHER" id="PTHR30146">
    <property type="entry name" value="LACI-RELATED TRANSCRIPTIONAL REPRESSOR"/>
    <property type="match status" value="1"/>
</dbReference>